<evidence type="ECO:0000313" key="1">
    <source>
        <dbReference type="EMBL" id="CBX82092.1"/>
    </source>
</evidence>
<protein>
    <submittedName>
        <fullName evidence="1">Uncharacterized protein</fullName>
    </submittedName>
</protein>
<proteinExistence type="predicted"/>
<organism evidence="1">
    <name type="scientific">Erwinia amylovora ATCC BAA-2158</name>
    <dbReference type="NCBI Taxonomy" id="889211"/>
    <lineage>
        <taxon>Bacteria</taxon>
        <taxon>Pseudomonadati</taxon>
        <taxon>Pseudomonadota</taxon>
        <taxon>Gammaproteobacteria</taxon>
        <taxon>Enterobacterales</taxon>
        <taxon>Erwiniaceae</taxon>
        <taxon>Erwinia</taxon>
    </lineage>
</organism>
<sequence length="138" mass="15070">MRHSCQEAASSTGRGHNYHEMQCGKNKINALIDLSSVGTMVCTTMVLPPQDTPENESDKACKKAIGENTKPGWLLNNQGIAISCTLPLYLSAACRLSEHAQSQTPQSHQRVDLDRTAAGTPDLTWRRTTLAGDPYRCV</sequence>
<dbReference type="EMBL" id="FR719196">
    <property type="protein sequence ID" value="CBX82092.1"/>
    <property type="molecule type" value="Genomic_DNA"/>
</dbReference>
<accession>E5B9D6</accession>
<reference evidence="1" key="1">
    <citation type="journal article" date="2011" name="J. Bacteriol.">
        <title>Genome Sequence of an Erwinia amylovora Strain with Pathogenicity Restricted to Rubus Plants.</title>
        <authorList>
            <person name="Powney R."/>
            <person name="Smits T.H."/>
            <person name="Sawbridge T."/>
            <person name="Frey B."/>
            <person name="Blom J."/>
            <person name="Frey J.E."/>
            <person name="Plummer K.M."/>
            <person name="Beer S.V."/>
            <person name="Luck J."/>
            <person name="Duffy B."/>
            <person name="Rodoni B."/>
        </authorList>
    </citation>
    <scope>NUCLEOTIDE SEQUENCE</scope>
    <source>
        <strain evidence="1">ATCC BAA-2158</strain>
    </source>
</reference>
<gene>
    <name evidence="1" type="ORF">EAIL5_3272</name>
</gene>
<name>E5B9D6_ERWAM</name>
<dbReference type="AlphaFoldDB" id="E5B9D6"/>